<dbReference type="SUPFAM" id="SSF55186">
    <property type="entry name" value="ThrRS/AlaRS common domain"/>
    <property type="match status" value="1"/>
</dbReference>
<comment type="caution">
    <text evidence="1">The sequence shown here is derived from an EMBL/GenBank/DDBJ whole genome shotgun (WGS) entry which is preliminary data.</text>
</comment>
<sequence length="81" mass="9365">MSSILSIKVALDALGYDVDKFNNTFDENLEFERIELSREEAIEKFKELGDDLKLELIEDIPEGETLTIYKQGEFFDLCRGI</sequence>
<reference evidence="2" key="1">
    <citation type="journal article" date="2019" name="Int. J. Syst. Evol. Microbiol.">
        <title>The Global Catalogue of Microorganisms (GCM) 10K type strain sequencing project: providing services to taxonomists for standard genome sequencing and annotation.</title>
        <authorList>
            <consortium name="The Broad Institute Genomics Platform"/>
            <consortium name="The Broad Institute Genome Sequencing Center for Infectious Disease"/>
            <person name="Wu L."/>
            <person name="Ma J."/>
        </authorList>
    </citation>
    <scope>NUCLEOTIDE SEQUENCE [LARGE SCALE GENOMIC DNA]</scope>
    <source>
        <strain evidence="2">CGMCC 4.1467</strain>
    </source>
</reference>
<dbReference type="RefSeq" id="WP_379717158.1">
    <property type="nucleotide sequence ID" value="NZ_JBHTBS010000107.1"/>
</dbReference>
<dbReference type="Proteomes" id="UP001596472">
    <property type="component" value="Unassembled WGS sequence"/>
</dbReference>
<dbReference type="InterPro" id="IPR018163">
    <property type="entry name" value="Thr/Ala-tRNA-synth_IIc_edit"/>
</dbReference>
<dbReference type="EMBL" id="JBHTBS010000107">
    <property type="protein sequence ID" value="MFC7339762.1"/>
    <property type="molecule type" value="Genomic_DNA"/>
</dbReference>
<proteinExistence type="predicted"/>
<feature type="non-terminal residue" evidence="1">
    <location>
        <position position="81"/>
    </location>
</feature>
<organism evidence="1 2">
    <name type="scientific">Haloferula chungangensis</name>
    <dbReference type="NCBI Taxonomy" id="1048331"/>
    <lineage>
        <taxon>Bacteria</taxon>
        <taxon>Pseudomonadati</taxon>
        <taxon>Verrucomicrobiota</taxon>
        <taxon>Verrucomicrobiia</taxon>
        <taxon>Verrucomicrobiales</taxon>
        <taxon>Verrucomicrobiaceae</taxon>
        <taxon>Haloferula</taxon>
    </lineage>
</organism>
<keyword evidence="2" id="KW-1185">Reference proteome</keyword>
<accession>A0ABW2LBE0</accession>
<name>A0ABW2LBE0_9BACT</name>
<dbReference type="Gene3D" id="3.30.54.20">
    <property type="match status" value="1"/>
</dbReference>
<protein>
    <submittedName>
        <fullName evidence="1">Uncharacterized protein</fullName>
    </submittedName>
</protein>
<evidence type="ECO:0000313" key="1">
    <source>
        <dbReference type="EMBL" id="MFC7339762.1"/>
    </source>
</evidence>
<evidence type="ECO:0000313" key="2">
    <source>
        <dbReference type="Proteomes" id="UP001596472"/>
    </source>
</evidence>
<gene>
    <name evidence="1" type="ORF">ACFQY0_21445</name>
</gene>